<dbReference type="Gene3D" id="1.10.3720.10">
    <property type="entry name" value="MetI-like"/>
    <property type="match status" value="1"/>
</dbReference>
<dbReference type="AlphaFoldDB" id="A0A1G8QC93"/>
<feature type="transmembrane region" description="Helical" evidence="8">
    <location>
        <begin position="64"/>
        <end position="87"/>
    </location>
</feature>
<keyword evidence="4" id="KW-0997">Cell inner membrane</keyword>
<keyword evidence="7 8" id="KW-0472">Membrane</keyword>
<organism evidence="10 11">
    <name type="scientific">Salipiger marinus</name>
    <dbReference type="NCBI Taxonomy" id="555512"/>
    <lineage>
        <taxon>Bacteria</taxon>
        <taxon>Pseudomonadati</taxon>
        <taxon>Pseudomonadota</taxon>
        <taxon>Alphaproteobacteria</taxon>
        <taxon>Rhodobacterales</taxon>
        <taxon>Roseobacteraceae</taxon>
        <taxon>Salipiger</taxon>
    </lineage>
</organism>
<evidence type="ECO:0000313" key="11">
    <source>
        <dbReference type="Proteomes" id="UP000199093"/>
    </source>
</evidence>
<feature type="transmembrane region" description="Helical" evidence="8">
    <location>
        <begin position="94"/>
        <end position="120"/>
    </location>
</feature>
<dbReference type="Pfam" id="PF00528">
    <property type="entry name" value="BPD_transp_1"/>
    <property type="match status" value="1"/>
</dbReference>
<dbReference type="GO" id="GO:0005886">
    <property type="term" value="C:plasma membrane"/>
    <property type="evidence" value="ECO:0007669"/>
    <property type="project" value="UniProtKB-SubCell"/>
</dbReference>
<dbReference type="PROSITE" id="PS50928">
    <property type="entry name" value="ABC_TM1"/>
    <property type="match status" value="1"/>
</dbReference>
<evidence type="ECO:0000256" key="2">
    <source>
        <dbReference type="ARBA" id="ARBA00022448"/>
    </source>
</evidence>
<evidence type="ECO:0000256" key="1">
    <source>
        <dbReference type="ARBA" id="ARBA00004429"/>
    </source>
</evidence>
<feature type="domain" description="ABC transmembrane type-1" evidence="9">
    <location>
        <begin position="62"/>
        <end position="250"/>
    </location>
</feature>
<comment type="similarity">
    <text evidence="8">Belongs to the binding-protein-dependent transport system permease family.</text>
</comment>
<dbReference type="InterPro" id="IPR035906">
    <property type="entry name" value="MetI-like_sf"/>
</dbReference>
<dbReference type="InterPro" id="IPR000515">
    <property type="entry name" value="MetI-like"/>
</dbReference>
<dbReference type="SUPFAM" id="SSF161098">
    <property type="entry name" value="MetI-like"/>
    <property type="match status" value="1"/>
</dbReference>
<keyword evidence="6 8" id="KW-1133">Transmembrane helix</keyword>
<keyword evidence="5 8" id="KW-0812">Transmembrane</keyword>
<dbReference type="Proteomes" id="UP000199093">
    <property type="component" value="Unassembled WGS sequence"/>
</dbReference>
<feature type="transmembrane region" description="Helical" evidence="8">
    <location>
        <begin position="126"/>
        <end position="146"/>
    </location>
</feature>
<evidence type="ECO:0000256" key="6">
    <source>
        <dbReference type="ARBA" id="ARBA00022989"/>
    </source>
</evidence>
<evidence type="ECO:0000256" key="8">
    <source>
        <dbReference type="RuleBase" id="RU363032"/>
    </source>
</evidence>
<keyword evidence="3" id="KW-1003">Cell membrane</keyword>
<feature type="transmembrane region" description="Helical" evidence="8">
    <location>
        <begin position="7"/>
        <end position="31"/>
    </location>
</feature>
<reference evidence="10 11" key="1">
    <citation type="submission" date="2016-10" db="EMBL/GenBank/DDBJ databases">
        <authorList>
            <person name="de Groot N.N."/>
        </authorList>
    </citation>
    <scope>NUCLEOTIDE SEQUENCE [LARGE SCALE GENOMIC DNA]</scope>
    <source>
        <strain evidence="10 11">DSM 26424</strain>
    </source>
</reference>
<dbReference type="GO" id="GO:0055085">
    <property type="term" value="P:transmembrane transport"/>
    <property type="evidence" value="ECO:0007669"/>
    <property type="project" value="InterPro"/>
</dbReference>
<dbReference type="OrthoDB" id="6496035at2"/>
<feature type="transmembrane region" description="Helical" evidence="8">
    <location>
        <begin position="186"/>
        <end position="208"/>
    </location>
</feature>
<feature type="transmembrane region" description="Helical" evidence="8">
    <location>
        <begin position="228"/>
        <end position="250"/>
    </location>
</feature>
<evidence type="ECO:0000256" key="5">
    <source>
        <dbReference type="ARBA" id="ARBA00022692"/>
    </source>
</evidence>
<protein>
    <submittedName>
        <fullName evidence="10">Putative spermidine/putrescine transport system permease protein</fullName>
    </submittedName>
</protein>
<accession>A0A1G8QC93</accession>
<evidence type="ECO:0000313" key="10">
    <source>
        <dbReference type="EMBL" id="SDJ02331.1"/>
    </source>
</evidence>
<dbReference type="PANTHER" id="PTHR43357">
    <property type="entry name" value="INNER MEMBRANE ABC TRANSPORTER PERMEASE PROTEIN YDCV"/>
    <property type="match status" value="1"/>
</dbReference>
<sequence length="263" mass="28788">MRLTDLLLWAFTVAFFTFMILPIVVVVVISFTEAGYAAFPIPGWSLKWFARIFEYEPFMDSLQVSLLLAVTATVASCLLGIPAALYLSRARSGWATAITTFLLSPLSMPMIVIGFASLFFLSWLGFGLSFTALCIVHTVICLPYVIRTVTAVYRSVPPAYEEAALILGASRITTFREVTLPLIRPGIAAGCLFSFLTSFDNLPVSYFFGSAQTNTLPVVMLAYMEHQFDPSIAALSTLQLGMAVIALLVADRLYGIEKMTVAT</sequence>
<comment type="subcellular location">
    <subcellularLocation>
        <location evidence="1">Cell inner membrane</location>
        <topology evidence="1">Multi-pass membrane protein</topology>
    </subcellularLocation>
    <subcellularLocation>
        <location evidence="8">Cell membrane</location>
        <topology evidence="8">Multi-pass membrane protein</topology>
    </subcellularLocation>
</comment>
<dbReference type="EMBL" id="FNEJ01000015">
    <property type="protein sequence ID" value="SDJ02331.1"/>
    <property type="molecule type" value="Genomic_DNA"/>
</dbReference>
<dbReference type="CDD" id="cd06261">
    <property type="entry name" value="TM_PBP2"/>
    <property type="match status" value="1"/>
</dbReference>
<keyword evidence="11" id="KW-1185">Reference proteome</keyword>
<evidence type="ECO:0000256" key="4">
    <source>
        <dbReference type="ARBA" id="ARBA00022519"/>
    </source>
</evidence>
<evidence type="ECO:0000256" key="3">
    <source>
        <dbReference type="ARBA" id="ARBA00022475"/>
    </source>
</evidence>
<dbReference type="STRING" id="555512.SAMN04487993_101540"/>
<keyword evidence="2 8" id="KW-0813">Transport</keyword>
<gene>
    <name evidence="10" type="ORF">SAMN04487993_101540</name>
</gene>
<dbReference type="RefSeq" id="WP_089849165.1">
    <property type="nucleotide sequence ID" value="NZ_FNEJ01000015.1"/>
</dbReference>
<evidence type="ECO:0000256" key="7">
    <source>
        <dbReference type="ARBA" id="ARBA00023136"/>
    </source>
</evidence>
<dbReference type="PANTHER" id="PTHR43357:SF4">
    <property type="entry name" value="INNER MEMBRANE ABC TRANSPORTER PERMEASE PROTEIN YDCV"/>
    <property type="match status" value="1"/>
</dbReference>
<name>A0A1G8QC93_9RHOB</name>
<proteinExistence type="inferred from homology"/>
<evidence type="ECO:0000259" key="9">
    <source>
        <dbReference type="PROSITE" id="PS50928"/>
    </source>
</evidence>